<evidence type="ECO:0000259" key="6">
    <source>
        <dbReference type="PROSITE" id="PS51898"/>
    </source>
</evidence>
<dbReference type="PROSITE" id="PS51900">
    <property type="entry name" value="CB"/>
    <property type="match status" value="1"/>
</dbReference>
<comment type="similarity">
    <text evidence="1">Belongs to the 'phage' integrase family.</text>
</comment>
<protein>
    <submittedName>
        <fullName evidence="8">Tyrosine-type recombinase/integrase</fullName>
    </submittedName>
</protein>
<dbReference type="InterPro" id="IPR011010">
    <property type="entry name" value="DNA_brk_join_enz"/>
</dbReference>
<evidence type="ECO:0000256" key="1">
    <source>
        <dbReference type="ARBA" id="ARBA00008857"/>
    </source>
</evidence>
<dbReference type="InterPro" id="IPR050090">
    <property type="entry name" value="Tyrosine_recombinase_XerCD"/>
</dbReference>
<keyword evidence="9" id="KW-1185">Reference proteome</keyword>
<dbReference type="Pfam" id="PF20172">
    <property type="entry name" value="DUF6538"/>
    <property type="match status" value="1"/>
</dbReference>
<dbReference type="Pfam" id="PF00589">
    <property type="entry name" value="Phage_integrase"/>
    <property type="match status" value="1"/>
</dbReference>
<keyword evidence="2" id="KW-0229">DNA integration</keyword>
<reference evidence="9" key="1">
    <citation type="journal article" date="2019" name="Int. J. Syst. Evol. Microbiol.">
        <title>The Global Catalogue of Microorganisms (GCM) 10K type strain sequencing project: providing services to taxonomists for standard genome sequencing and annotation.</title>
        <authorList>
            <consortium name="The Broad Institute Genomics Platform"/>
            <consortium name="The Broad Institute Genome Sequencing Center for Infectious Disease"/>
            <person name="Wu L."/>
            <person name="Ma J."/>
        </authorList>
    </citation>
    <scope>NUCLEOTIDE SEQUENCE [LARGE SCALE GENOMIC DNA]</scope>
    <source>
        <strain evidence="9">TISTR 2562</strain>
    </source>
</reference>
<dbReference type="Gene3D" id="1.10.443.10">
    <property type="entry name" value="Intergrase catalytic core"/>
    <property type="match status" value="1"/>
</dbReference>
<dbReference type="Proteomes" id="UP001597474">
    <property type="component" value="Unassembled WGS sequence"/>
</dbReference>
<dbReference type="EMBL" id="JBHUMP010000012">
    <property type="protein sequence ID" value="MFD2740671.1"/>
    <property type="molecule type" value="Genomic_DNA"/>
</dbReference>
<dbReference type="InterPro" id="IPR010998">
    <property type="entry name" value="Integrase_recombinase_N"/>
</dbReference>
<evidence type="ECO:0000313" key="8">
    <source>
        <dbReference type="EMBL" id="MFD2740671.1"/>
    </source>
</evidence>
<dbReference type="InterPro" id="IPR013762">
    <property type="entry name" value="Integrase-like_cat_sf"/>
</dbReference>
<evidence type="ECO:0000313" key="9">
    <source>
        <dbReference type="Proteomes" id="UP001597474"/>
    </source>
</evidence>
<gene>
    <name evidence="8" type="ORF">ACFSUD_13875</name>
</gene>
<dbReference type="Gene3D" id="1.10.150.130">
    <property type="match status" value="1"/>
</dbReference>
<evidence type="ECO:0000256" key="2">
    <source>
        <dbReference type="ARBA" id="ARBA00022908"/>
    </source>
</evidence>
<dbReference type="RefSeq" id="WP_386375208.1">
    <property type="nucleotide sequence ID" value="NZ_JBHUMP010000012.1"/>
</dbReference>
<proteinExistence type="inferred from homology"/>
<dbReference type="PANTHER" id="PTHR30349:SF41">
    <property type="entry name" value="INTEGRASE_RECOMBINASE PROTEIN MJ0367-RELATED"/>
    <property type="match status" value="1"/>
</dbReference>
<keyword evidence="3 5" id="KW-0238">DNA-binding</keyword>
<evidence type="ECO:0000256" key="3">
    <source>
        <dbReference type="ARBA" id="ARBA00023125"/>
    </source>
</evidence>
<evidence type="ECO:0000256" key="4">
    <source>
        <dbReference type="ARBA" id="ARBA00023172"/>
    </source>
</evidence>
<evidence type="ECO:0000259" key="7">
    <source>
        <dbReference type="PROSITE" id="PS51900"/>
    </source>
</evidence>
<dbReference type="PROSITE" id="PS51898">
    <property type="entry name" value="TYR_RECOMBINASE"/>
    <property type="match status" value="1"/>
</dbReference>
<accession>A0ABW5U448</accession>
<comment type="caution">
    <text evidence="8">The sequence shown here is derived from an EMBL/GenBank/DDBJ whole genome shotgun (WGS) entry which is preliminary data.</text>
</comment>
<dbReference type="CDD" id="cd01184">
    <property type="entry name" value="INT_C_like_1"/>
    <property type="match status" value="1"/>
</dbReference>
<feature type="domain" description="Core-binding (CB)" evidence="7">
    <location>
        <begin position="194"/>
        <end position="301"/>
    </location>
</feature>
<dbReference type="InterPro" id="IPR002104">
    <property type="entry name" value="Integrase_catalytic"/>
</dbReference>
<evidence type="ECO:0000256" key="5">
    <source>
        <dbReference type="PROSITE-ProRule" id="PRU01248"/>
    </source>
</evidence>
<keyword evidence="4" id="KW-0233">DNA recombination</keyword>
<dbReference type="InterPro" id="IPR044068">
    <property type="entry name" value="CB"/>
</dbReference>
<name>A0ABW5U448_9RHOB</name>
<organism evidence="8 9">
    <name type="scientific">Sulfitobacter aestuarii</name>
    <dbReference type="NCBI Taxonomy" id="2161676"/>
    <lineage>
        <taxon>Bacteria</taxon>
        <taxon>Pseudomonadati</taxon>
        <taxon>Pseudomonadota</taxon>
        <taxon>Alphaproteobacteria</taxon>
        <taxon>Rhodobacterales</taxon>
        <taxon>Roseobacteraceae</taxon>
        <taxon>Sulfitobacter</taxon>
    </lineage>
</organism>
<dbReference type="SUPFAM" id="SSF56349">
    <property type="entry name" value="DNA breaking-rejoining enzymes"/>
    <property type="match status" value="1"/>
</dbReference>
<sequence length="526" mass="59825">MMLSSYLSPSRHGIYYFRWPIPSSLEGKRTTVRISLRTRCPDRAGDLARYLASCGRILRENNALVGLRQSEIREKVQAYFKAQLDQYLDWLDRRGLSQGALSHAREEMLDHESYMEIDSASGQWLPVQRFKSKMDVSDAEWDASLPRIATELRKGRRDMLRRVLEAAERLEHYSYDDAPTIAPAAHAPALPASSPLGAAVDDFIAEHSRQWAGKTIGQNRAYLNILVEYFGPDRLLATITKQDASEVKKVLQALPSSRNTKPKLKVMPLMQVIKEPGHKKIAAKTINSHIQMFKMFFDWAERHGHAPHTLFEGMKVRKDKASESERKPFTPDQARLIYTELTENPSGLVRKDSHKWGMLLGMFTGARLNEICQLDIADVKQDGDTWLLNITDEGDDTKSVKSKAGRRKVPLHSELIHLGFLDFVDSRRNRKRLFPDYSYSTNGGYGRNLGRWCNESFLPKLGIKQPGLVFHSLRHTVVTRLGQANVPEPIIQCIVGHARSGVTQEVYLREGYTLEQLSDAIGRFKI</sequence>
<feature type="domain" description="Tyr recombinase" evidence="6">
    <location>
        <begin position="324"/>
        <end position="522"/>
    </location>
</feature>
<dbReference type="InterPro" id="IPR046668">
    <property type="entry name" value="DUF6538"/>
</dbReference>
<dbReference type="PANTHER" id="PTHR30349">
    <property type="entry name" value="PHAGE INTEGRASE-RELATED"/>
    <property type="match status" value="1"/>
</dbReference>